<dbReference type="PANTHER" id="PTHR44196:SF1">
    <property type="entry name" value="DEHYDROGENASE_REDUCTASE SDR FAMILY MEMBER 7B"/>
    <property type="match status" value="1"/>
</dbReference>
<dbReference type="AlphaFoldDB" id="A0A399EP13"/>
<keyword evidence="7" id="KW-1185">Reference proteome</keyword>
<evidence type="ECO:0000259" key="5">
    <source>
        <dbReference type="SMART" id="SM00822"/>
    </source>
</evidence>
<evidence type="ECO:0000256" key="1">
    <source>
        <dbReference type="ARBA" id="ARBA00006484"/>
    </source>
</evidence>
<sequence length="311" mass="33808">MARKGLKGKVVVVTGASSGNGRAIALHCADRGARLVLAARTLEPLLQVQEEVEALGGEAFCVPTDVTERAEVQELVMAAVQRYGRIDAWVNNAGGAFFGSLEASTPALMDWLLRLNVHSVVHGTQSVLPQFRLQGHGHLVNIGSVAGRVAFPYMGFYSATKAFVGAYTQALREEMLAEGLGVRVSLVMPTAVRTPFFDKAPNLSEKRLGAYLAGPVLEATQVGRAVADCLERYRPVVLPYRPAKGLLVLQSLFPALMDRLMPEFRSDRPEGMGTRKAPGSGADERPIPPFVVRGRLTDQAPRRPWLARRRQ</sequence>
<dbReference type="InterPro" id="IPR002347">
    <property type="entry name" value="SDR_fam"/>
</dbReference>
<protein>
    <submittedName>
        <fullName evidence="6">Putative oxidoreductase SadH</fullName>
        <ecNumber evidence="6">1.-.-.-</ecNumber>
    </submittedName>
</protein>
<dbReference type="EMBL" id="QXDL01000060">
    <property type="protein sequence ID" value="RIH85336.1"/>
    <property type="molecule type" value="Genomic_DNA"/>
</dbReference>
<evidence type="ECO:0000256" key="4">
    <source>
        <dbReference type="SAM" id="MobiDB-lite"/>
    </source>
</evidence>
<dbReference type="RefSeq" id="WP_119314864.1">
    <property type="nucleotide sequence ID" value="NZ_QXDL01000060.1"/>
</dbReference>
<dbReference type="Pfam" id="PF00106">
    <property type="entry name" value="adh_short"/>
    <property type="match status" value="1"/>
</dbReference>
<proteinExistence type="inferred from homology"/>
<dbReference type="PRINTS" id="PR00080">
    <property type="entry name" value="SDRFAMILY"/>
</dbReference>
<comment type="similarity">
    <text evidence="1 3">Belongs to the short-chain dehydrogenases/reductases (SDR) family.</text>
</comment>
<evidence type="ECO:0000256" key="2">
    <source>
        <dbReference type="ARBA" id="ARBA00023002"/>
    </source>
</evidence>
<feature type="region of interest" description="Disordered" evidence="4">
    <location>
        <begin position="265"/>
        <end position="311"/>
    </location>
</feature>
<dbReference type="GO" id="GO:0016491">
    <property type="term" value="F:oxidoreductase activity"/>
    <property type="evidence" value="ECO:0007669"/>
    <property type="project" value="UniProtKB-KW"/>
</dbReference>
<evidence type="ECO:0000256" key="3">
    <source>
        <dbReference type="RuleBase" id="RU000363"/>
    </source>
</evidence>
<dbReference type="InterPro" id="IPR057326">
    <property type="entry name" value="KR_dom"/>
</dbReference>
<feature type="domain" description="Ketoreductase" evidence="5">
    <location>
        <begin position="9"/>
        <end position="192"/>
    </location>
</feature>
<dbReference type="SUPFAM" id="SSF51735">
    <property type="entry name" value="NAD(P)-binding Rossmann-fold domains"/>
    <property type="match status" value="1"/>
</dbReference>
<reference evidence="6 7" key="1">
    <citation type="submission" date="2018-08" db="EMBL/GenBank/DDBJ databases">
        <title>Meiothermus terrae DSM 26712 genome sequencing project.</title>
        <authorList>
            <person name="Da Costa M.S."/>
            <person name="Albuquerque L."/>
            <person name="Raposo P."/>
            <person name="Froufe H.J.C."/>
            <person name="Barroso C.S."/>
            <person name="Egas C."/>
        </authorList>
    </citation>
    <scope>NUCLEOTIDE SEQUENCE [LARGE SCALE GENOMIC DNA]</scope>
    <source>
        <strain evidence="6 7">DSM 26712</strain>
    </source>
</reference>
<comment type="caution">
    <text evidence="6">The sequence shown here is derived from an EMBL/GenBank/DDBJ whole genome shotgun (WGS) entry which is preliminary data.</text>
</comment>
<dbReference type="EC" id="1.-.-.-" evidence="6"/>
<dbReference type="SMART" id="SM00822">
    <property type="entry name" value="PKS_KR"/>
    <property type="match status" value="1"/>
</dbReference>
<organism evidence="6 7">
    <name type="scientific">Calidithermus terrae</name>
    <dbReference type="NCBI Taxonomy" id="1408545"/>
    <lineage>
        <taxon>Bacteria</taxon>
        <taxon>Thermotogati</taxon>
        <taxon>Deinococcota</taxon>
        <taxon>Deinococci</taxon>
        <taxon>Thermales</taxon>
        <taxon>Thermaceae</taxon>
        <taxon>Calidithermus</taxon>
    </lineage>
</organism>
<name>A0A399EP13_9DEIN</name>
<dbReference type="InterPro" id="IPR036291">
    <property type="entry name" value="NAD(P)-bd_dom_sf"/>
</dbReference>
<dbReference type="PROSITE" id="PS00061">
    <property type="entry name" value="ADH_SHORT"/>
    <property type="match status" value="1"/>
</dbReference>
<dbReference type="Gene3D" id="3.40.50.720">
    <property type="entry name" value="NAD(P)-binding Rossmann-like Domain"/>
    <property type="match status" value="1"/>
</dbReference>
<dbReference type="Proteomes" id="UP000265715">
    <property type="component" value="Unassembled WGS sequence"/>
</dbReference>
<keyword evidence="2 6" id="KW-0560">Oxidoreductase</keyword>
<accession>A0A399EP13</accession>
<dbReference type="PRINTS" id="PR00081">
    <property type="entry name" value="GDHRDH"/>
</dbReference>
<gene>
    <name evidence="6" type="primary">sadH</name>
    <name evidence="6" type="ORF">Mterra_01739</name>
</gene>
<dbReference type="InterPro" id="IPR020904">
    <property type="entry name" value="Sc_DH/Rdtase_CS"/>
</dbReference>
<evidence type="ECO:0000313" key="7">
    <source>
        <dbReference type="Proteomes" id="UP000265715"/>
    </source>
</evidence>
<evidence type="ECO:0000313" key="6">
    <source>
        <dbReference type="EMBL" id="RIH85336.1"/>
    </source>
</evidence>
<dbReference type="OrthoDB" id="9793345at2"/>
<dbReference type="PANTHER" id="PTHR44196">
    <property type="entry name" value="DEHYDROGENASE/REDUCTASE SDR FAMILY MEMBER 7B"/>
    <property type="match status" value="1"/>
</dbReference>
<dbReference type="GO" id="GO:0016020">
    <property type="term" value="C:membrane"/>
    <property type="evidence" value="ECO:0007669"/>
    <property type="project" value="TreeGrafter"/>
</dbReference>